<evidence type="ECO:0000256" key="1">
    <source>
        <dbReference type="SAM" id="MobiDB-lite"/>
    </source>
</evidence>
<keyword evidence="2" id="KW-0812">Transmembrane</keyword>
<accession>A0A242K7U8</accession>
<gene>
    <name evidence="4" type="ORF">A5888_001275</name>
    <name evidence="5" type="ORF">A5888_002511</name>
</gene>
<dbReference type="EMBL" id="NGMM01000002">
    <property type="protein sequence ID" value="OTP17137.1"/>
    <property type="molecule type" value="Genomic_DNA"/>
</dbReference>
<dbReference type="Proteomes" id="UP000195141">
    <property type="component" value="Chromosome"/>
</dbReference>
<evidence type="ECO:0000256" key="2">
    <source>
        <dbReference type="SAM" id="Phobius"/>
    </source>
</evidence>
<evidence type="ECO:0000313" key="6">
    <source>
        <dbReference type="Proteomes" id="UP000195141"/>
    </source>
</evidence>
<evidence type="ECO:0008006" key="7">
    <source>
        <dbReference type="Google" id="ProtNLM"/>
    </source>
</evidence>
<sequence length="102" mass="11361">MKKGKKRLNYLVISLFLLFSMPAHPVEATGGKSTVGITIQQEESVSSSESQASASKNKTYSYTNEDLPKTGEKIQGQYILLGIGIIGLLCVKRRWFSYDEKQ</sequence>
<dbReference type="NCBIfam" id="TIGR01167">
    <property type="entry name" value="LPXTG_anchor"/>
    <property type="match status" value="1"/>
</dbReference>
<evidence type="ECO:0000313" key="5">
    <source>
        <dbReference type="EMBL" id="WYJ90743.1"/>
    </source>
</evidence>
<keyword evidence="6" id="KW-1185">Reference proteome</keyword>
<evidence type="ECO:0000256" key="3">
    <source>
        <dbReference type="SAM" id="SignalP"/>
    </source>
</evidence>
<dbReference type="EMBL" id="CP147247">
    <property type="protein sequence ID" value="WYJ90743.1"/>
    <property type="molecule type" value="Genomic_DNA"/>
</dbReference>
<reference evidence="4" key="1">
    <citation type="submission" date="2017-05" db="EMBL/GenBank/DDBJ databases">
        <title>The Genome Sequence of Enterococcus sp. 9E7_DIV0242.</title>
        <authorList>
            <consortium name="The Broad Institute Genomics Platform"/>
            <consortium name="The Broad Institute Genomic Center for Infectious Diseases"/>
            <person name="Earl A."/>
            <person name="Manson A."/>
            <person name="Schwartman J."/>
            <person name="Gilmore M."/>
            <person name="Abouelleil A."/>
            <person name="Cao P."/>
            <person name="Chapman S."/>
            <person name="Cusick C."/>
            <person name="Shea T."/>
            <person name="Young S."/>
            <person name="Neafsey D."/>
            <person name="Nusbaum C."/>
            <person name="Birren B."/>
        </authorList>
    </citation>
    <scope>NUCLEOTIDE SEQUENCE [LARGE SCALE GENOMIC DNA]</scope>
    <source>
        <strain evidence="4">9E7_DIV0242</strain>
    </source>
</reference>
<protein>
    <recommendedName>
        <fullName evidence="7">Gram-positive cocci surface proteins LPxTG domain-containing protein</fullName>
    </recommendedName>
</protein>
<organism evidence="4">
    <name type="scientific">Candidatus Enterococcus clewellii</name>
    <dbReference type="NCBI Taxonomy" id="1834193"/>
    <lineage>
        <taxon>Bacteria</taxon>
        <taxon>Bacillati</taxon>
        <taxon>Bacillota</taxon>
        <taxon>Bacilli</taxon>
        <taxon>Lactobacillales</taxon>
        <taxon>Enterococcaceae</taxon>
        <taxon>Enterococcus</taxon>
    </lineage>
</organism>
<reference evidence="5" key="3">
    <citation type="submission" date="2024-03" db="EMBL/GenBank/DDBJ databases">
        <title>The Genome Sequence of Enterococcus sp. DIV0242b.</title>
        <authorList>
            <consortium name="The Broad Institute Genomics Platform"/>
            <consortium name="The Broad Institute Microbial Omics Core"/>
            <consortium name="The Broad Institute Genomic Center for Infectious Diseases"/>
            <person name="Earl A."/>
            <person name="Manson A."/>
            <person name="Gilmore M."/>
            <person name="Schwartman J."/>
            <person name="Shea T."/>
            <person name="Abouelleil A."/>
            <person name="Cao P."/>
            <person name="Chapman S."/>
            <person name="Cusick C."/>
            <person name="Young S."/>
            <person name="Neafsey D."/>
            <person name="Nusbaum C."/>
            <person name="Birren B."/>
        </authorList>
    </citation>
    <scope>NUCLEOTIDE SEQUENCE</scope>
    <source>
        <strain evidence="5">9E7_DIV0242</strain>
    </source>
</reference>
<feature type="region of interest" description="Disordered" evidence="1">
    <location>
        <begin position="43"/>
        <end position="66"/>
    </location>
</feature>
<name>A0A242K7U8_9ENTE</name>
<reference evidence="5" key="2">
    <citation type="submission" date="2017-05" db="EMBL/GenBank/DDBJ databases">
        <authorList>
            <consortium name="The Broad Institute Genomics Platform"/>
            <consortium name="The Broad Institute Genomic Center for Infectious Diseases"/>
            <person name="Earl A."/>
            <person name="Manson A."/>
            <person name="Schwartman J."/>
            <person name="Gilmore M."/>
            <person name="Abouelleil A."/>
            <person name="Cao P."/>
            <person name="Chapman S."/>
            <person name="Cusick C."/>
            <person name="Shea T."/>
            <person name="Young S."/>
            <person name="Neafsey D."/>
            <person name="Nusbaum C."/>
            <person name="Birren B."/>
        </authorList>
    </citation>
    <scope>NUCLEOTIDE SEQUENCE</scope>
    <source>
        <strain evidence="5">9E7_DIV0242</strain>
    </source>
</reference>
<keyword evidence="2" id="KW-0472">Membrane</keyword>
<feature type="transmembrane region" description="Helical" evidence="2">
    <location>
        <begin position="74"/>
        <end position="91"/>
    </location>
</feature>
<keyword evidence="2" id="KW-1133">Transmembrane helix</keyword>
<feature type="signal peptide" evidence="3">
    <location>
        <begin position="1"/>
        <end position="25"/>
    </location>
</feature>
<dbReference type="RefSeq" id="WP_170924724.1">
    <property type="nucleotide sequence ID" value="NZ_CP147247.1"/>
</dbReference>
<feature type="chain" id="PRO_5044064318" description="Gram-positive cocci surface proteins LPxTG domain-containing protein" evidence="3">
    <location>
        <begin position="26"/>
        <end position="102"/>
    </location>
</feature>
<evidence type="ECO:0000313" key="4">
    <source>
        <dbReference type="EMBL" id="OTP17137.1"/>
    </source>
</evidence>
<keyword evidence="3" id="KW-0732">Signal</keyword>
<dbReference type="AlphaFoldDB" id="A0A242K7U8"/>
<feature type="compositionally biased region" description="Low complexity" evidence="1">
    <location>
        <begin position="43"/>
        <end position="55"/>
    </location>
</feature>
<proteinExistence type="predicted"/>